<proteinExistence type="predicted"/>
<evidence type="ECO:0000256" key="5">
    <source>
        <dbReference type="ARBA" id="ARBA00022916"/>
    </source>
</evidence>
<dbReference type="UniPathway" id="UPA00694"/>
<dbReference type="PANTHER" id="PTHR12558:SF13">
    <property type="entry name" value="CELL DIVISION CYCLE PROTEIN 27 HOMOLOG"/>
    <property type="match status" value="1"/>
</dbReference>
<dbReference type="SMART" id="SM00028">
    <property type="entry name" value="TPR"/>
    <property type="match status" value="6"/>
</dbReference>
<keyword evidence="5" id="KW-0135">Cellulose biosynthesis</keyword>
<evidence type="ECO:0000256" key="7">
    <source>
        <dbReference type="SAM" id="SignalP"/>
    </source>
</evidence>
<dbReference type="Pfam" id="PF13432">
    <property type="entry name" value="TPR_16"/>
    <property type="match status" value="1"/>
</dbReference>
<dbReference type="Pfam" id="PF14559">
    <property type="entry name" value="TPR_19"/>
    <property type="match status" value="3"/>
</dbReference>
<dbReference type="InterPro" id="IPR003921">
    <property type="entry name" value="Cell_synth_C"/>
</dbReference>
<organism evidence="9 10">
    <name type="scientific">Caballeronia concitans</name>
    <dbReference type="NCBI Taxonomy" id="1777133"/>
    <lineage>
        <taxon>Bacteria</taxon>
        <taxon>Pseudomonadati</taxon>
        <taxon>Pseudomonadota</taxon>
        <taxon>Betaproteobacteria</taxon>
        <taxon>Burkholderiales</taxon>
        <taxon>Burkholderiaceae</taxon>
        <taxon>Caballeronia</taxon>
    </lineage>
</organism>
<evidence type="ECO:0000313" key="10">
    <source>
        <dbReference type="Proteomes" id="UP000198263"/>
    </source>
</evidence>
<comment type="pathway">
    <text evidence="1">Glycan metabolism; bacterial cellulose biosynthesis.</text>
</comment>
<feature type="repeat" description="TPR" evidence="6">
    <location>
        <begin position="343"/>
        <end position="376"/>
    </location>
</feature>
<dbReference type="PROSITE" id="PS50005">
    <property type="entry name" value="TPR"/>
    <property type="match status" value="1"/>
</dbReference>
<feature type="signal peptide" evidence="7">
    <location>
        <begin position="1"/>
        <end position="37"/>
    </location>
</feature>
<keyword evidence="2 7" id="KW-0732">Signal</keyword>
<dbReference type="InterPro" id="IPR019734">
    <property type="entry name" value="TPR_rpt"/>
</dbReference>
<dbReference type="PANTHER" id="PTHR12558">
    <property type="entry name" value="CELL DIVISION CYCLE 16,23,27"/>
    <property type="match status" value="1"/>
</dbReference>
<protein>
    <submittedName>
        <fullName evidence="9">Cellulose synthase domain-containing protein</fullName>
    </submittedName>
</protein>
<dbReference type="InterPro" id="IPR011990">
    <property type="entry name" value="TPR-like_helical_dom_sf"/>
</dbReference>
<dbReference type="PRINTS" id="PR01441">
    <property type="entry name" value="CELLSNTHASEC"/>
</dbReference>
<dbReference type="InterPro" id="IPR008410">
    <property type="entry name" value="BCSC_C"/>
</dbReference>
<gene>
    <name evidence="9" type="ORF">AWB72_01242</name>
</gene>
<accession>A0A658QTD4</accession>
<evidence type="ECO:0000256" key="4">
    <source>
        <dbReference type="ARBA" id="ARBA00022803"/>
    </source>
</evidence>
<dbReference type="EMBL" id="FCNV02000002">
    <property type="protein sequence ID" value="SAL19686.1"/>
    <property type="molecule type" value="Genomic_DNA"/>
</dbReference>
<evidence type="ECO:0000259" key="8">
    <source>
        <dbReference type="Pfam" id="PF05420"/>
    </source>
</evidence>
<dbReference type="RefSeq" id="WP_208863116.1">
    <property type="nucleotide sequence ID" value="NZ_FCNV02000002.1"/>
</dbReference>
<dbReference type="Pfam" id="PF05420">
    <property type="entry name" value="BCSC_C"/>
    <property type="match status" value="1"/>
</dbReference>
<evidence type="ECO:0000256" key="3">
    <source>
        <dbReference type="ARBA" id="ARBA00022737"/>
    </source>
</evidence>
<dbReference type="GO" id="GO:0030244">
    <property type="term" value="P:cellulose biosynthetic process"/>
    <property type="evidence" value="ECO:0007669"/>
    <property type="project" value="UniProtKB-KW"/>
</dbReference>
<evidence type="ECO:0000256" key="6">
    <source>
        <dbReference type="PROSITE-ProRule" id="PRU00339"/>
    </source>
</evidence>
<keyword evidence="4 6" id="KW-0802">TPR repeat</keyword>
<dbReference type="Proteomes" id="UP000198263">
    <property type="component" value="Unassembled WGS sequence"/>
</dbReference>
<feature type="chain" id="PRO_5025063314" evidence="7">
    <location>
        <begin position="38"/>
        <end position="1331"/>
    </location>
</feature>
<evidence type="ECO:0000256" key="2">
    <source>
        <dbReference type="ARBA" id="ARBA00022729"/>
    </source>
</evidence>
<evidence type="ECO:0000256" key="1">
    <source>
        <dbReference type="ARBA" id="ARBA00005186"/>
    </source>
</evidence>
<dbReference type="SUPFAM" id="SSF48452">
    <property type="entry name" value="TPR-like"/>
    <property type="match status" value="4"/>
</dbReference>
<sequence length="1331" mass="143198">MTRALRVRRATPGPLRAALISASIVCASPWPAMPAHAANVRASNIAQSEVAPLQPLQPLQPIPARLYATARAWANKHRDDLALQAIDKALLIAPDEPRLLAERVRIQLRLGQAQQAAATLARMKTAAPDALLTRQVDDEYRVAVSGRQEMAAVRLLFRSGQSEEAARRVSALFPHGAPSGALGAEYYQIIAATPARRNEALNALHRRVAADPDDIDAALTLARLLNASDATRAEANRIAWNLAARTDADRGTALDLWRRVLQAAGADTAYLPALRAYLALVPDDSELSDRVALLDARVEAQKKLARDPDYIAQQRGLAALAHGDVATASPLLARAAAARPTDAEAVGGLGMARMREGQRDEARALFERAAALAPDNRAKWQGLARTAQFWGTLAHARDAANAAKPADAERFAREALAMQPGNADAQLLLADALLAQRNWRAAEPMLRAQLAGPAPSLSALRSTRTLLESTGRANEVEPLIEALQSRFTAADDRESLVAMRADLVAAKAQQLADSGRNGPAAQAYEASLRIDPNQPWTRFALARLYQNLGLPQLGRAVMDDGLARTPNAQMRYASALYRNSTDDLAGAQAALGSVPDAERTDAMRALARNLNAQQALRDARAAYARNDAAAAQAALDRAQSDATDDADMLASIGALYIDHGDAARGLALLRDWMAAHPEKTDADVRLRYGDLLGAARRETELAGVLAQLRGDDALTPRQRERLEDQSLRGVLRRADDAIAAADYARARALLATVSEAGRRDKRYAFEVADLARVQGDYATARAALAPVLAASPDDFETQLTLARVLGDSGKRRDALAIVQRVVDTAPPDDIDTRLSAARRLSALRRPRDAQHITEPLRVAYPARPDVTLQAGRVAEDLGDYADAASLYRLSMDQERAAGVAPAFSAPAGAIRPTPAQSAFDDLNQRRNPEVETAWIPAYKSGDAGVSEYHAQQVPIYVQIPYRYDGHFFIHADAVHLDAGTLDDNGFFNPSNVAAGQTPSSVVSQFGTTAGFYDSANTTALQNHLASAPVTPGDLHQHANGLGGGFGYVSDAWRFDLGSTPIGFPVHYLVGGARYRFDAGPASLSVSASRRAVTSSELSYAGLADPLTHTVWGGVRRDGIDVHVGADFGRIETFADIGVAELSGRNVAGNQEFTLRTGFNVPVYERATMRVLTGLVGNAWHYTENLRYYTFGQGGYYSPQRYLSLGVPLEFMGKRNGFMWDVTATAGVSNAYEKDSPYFPNGLPAVAGLSAADLSQLKFSGSSTRGVSFSYGLAATVEYRMSPQLAVGARVSIDHSHDYAPSSGMVYARFAFSARKDDYRISPQPVRLYSSY</sequence>
<feature type="domain" description="Cellulose synthase operon C C-terminal" evidence="8">
    <location>
        <begin position="946"/>
        <end position="1311"/>
    </location>
</feature>
<dbReference type="GO" id="GO:0006011">
    <property type="term" value="P:UDP-alpha-D-glucose metabolic process"/>
    <property type="evidence" value="ECO:0007669"/>
    <property type="project" value="InterPro"/>
</dbReference>
<reference evidence="9 10" key="1">
    <citation type="submission" date="2016-01" db="EMBL/GenBank/DDBJ databases">
        <authorList>
            <person name="Peeters C."/>
        </authorList>
    </citation>
    <scope>NUCLEOTIDE SEQUENCE [LARGE SCALE GENOMIC DNA]</scope>
    <source>
        <strain evidence="9">LMG 29315</strain>
    </source>
</reference>
<comment type="caution">
    <text evidence="9">The sequence shown here is derived from an EMBL/GenBank/DDBJ whole genome shotgun (WGS) entry which is preliminary data.</text>
</comment>
<keyword evidence="10" id="KW-1185">Reference proteome</keyword>
<keyword evidence="3" id="KW-0677">Repeat</keyword>
<dbReference type="Gene3D" id="1.25.40.10">
    <property type="entry name" value="Tetratricopeptide repeat domain"/>
    <property type="match status" value="4"/>
</dbReference>
<evidence type="ECO:0000313" key="9">
    <source>
        <dbReference type="EMBL" id="SAL19686.1"/>
    </source>
</evidence>
<name>A0A658QTD4_9BURK</name>
<dbReference type="GO" id="GO:0019867">
    <property type="term" value="C:outer membrane"/>
    <property type="evidence" value="ECO:0007669"/>
    <property type="project" value="InterPro"/>
</dbReference>